<evidence type="ECO:0000313" key="6">
    <source>
        <dbReference type="Proteomes" id="UP000215215"/>
    </source>
</evidence>
<evidence type="ECO:0000313" key="5">
    <source>
        <dbReference type="EMBL" id="OYD13656.1"/>
    </source>
</evidence>
<keyword evidence="3" id="KW-0813">Transport</keyword>
<dbReference type="PANTHER" id="PTHR43649:SF31">
    <property type="entry name" value="SN-GLYCEROL-3-PHOSPHATE-BINDING PERIPLASMIC PROTEIN UGPB"/>
    <property type="match status" value="1"/>
</dbReference>
<evidence type="ECO:0008006" key="7">
    <source>
        <dbReference type="Google" id="ProtNLM"/>
    </source>
</evidence>
<gene>
    <name evidence="5" type="ORF">CH333_10580</name>
</gene>
<dbReference type="PANTHER" id="PTHR43649">
    <property type="entry name" value="ARABINOSE-BINDING PROTEIN-RELATED"/>
    <property type="match status" value="1"/>
</dbReference>
<organism evidence="5 6">
    <name type="scientific">candidate division WOR-3 bacterium JGI_Cruoil_03_44_89</name>
    <dbReference type="NCBI Taxonomy" id="1973748"/>
    <lineage>
        <taxon>Bacteria</taxon>
        <taxon>Bacteria division WOR-3</taxon>
    </lineage>
</organism>
<dbReference type="AlphaFoldDB" id="A0A235BN95"/>
<dbReference type="InterPro" id="IPR006059">
    <property type="entry name" value="SBP"/>
</dbReference>
<dbReference type="Pfam" id="PF13416">
    <property type="entry name" value="SBP_bac_8"/>
    <property type="match status" value="1"/>
</dbReference>
<dbReference type="Proteomes" id="UP000215215">
    <property type="component" value="Unassembled WGS sequence"/>
</dbReference>
<accession>A0A235BN95</accession>
<dbReference type="Gene3D" id="3.40.190.10">
    <property type="entry name" value="Periplasmic binding protein-like II"/>
    <property type="match status" value="2"/>
</dbReference>
<comment type="subcellular location">
    <subcellularLocation>
        <location evidence="1">Cell envelope</location>
    </subcellularLocation>
</comment>
<evidence type="ECO:0000256" key="2">
    <source>
        <dbReference type="ARBA" id="ARBA00008520"/>
    </source>
</evidence>
<reference evidence="5 6" key="1">
    <citation type="submission" date="2017-07" db="EMBL/GenBank/DDBJ databases">
        <title>Recovery of genomes from metagenomes via a dereplication, aggregation, and scoring strategy.</title>
        <authorList>
            <person name="Sieber C.M."/>
            <person name="Probst A.J."/>
            <person name="Sharrar A."/>
            <person name="Thomas B.C."/>
            <person name="Hess M."/>
            <person name="Tringe S.G."/>
            <person name="Banfield J.F."/>
        </authorList>
    </citation>
    <scope>NUCLEOTIDE SEQUENCE [LARGE SCALE GENOMIC DNA]</scope>
    <source>
        <strain evidence="5">JGI_Cruoil_03_44_89</strain>
    </source>
</reference>
<evidence type="ECO:0000256" key="3">
    <source>
        <dbReference type="ARBA" id="ARBA00022448"/>
    </source>
</evidence>
<dbReference type="CDD" id="cd14748">
    <property type="entry name" value="PBP2_UgpB"/>
    <property type="match status" value="1"/>
</dbReference>
<protein>
    <recommendedName>
        <fullName evidence="7">ABC transporter substrate-binding protein</fullName>
    </recommendedName>
</protein>
<dbReference type="InterPro" id="IPR050490">
    <property type="entry name" value="Bact_solute-bd_prot1"/>
</dbReference>
<evidence type="ECO:0000256" key="1">
    <source>
        <dbReference type="ARBA" id="ARBA00004196"/>
    </source>
</evidence>
<proteinExistence type="inferred from homology"/>
<comment type="similarity">
    <text evidence="2">Belongs to the bacterial solute-binding protein 1 family.</text>
</comment>
<comment type="caution">
    <text evidence="5">The sequence shown here is derived from an EMBL/GenBank/DDBJ whole genome shotgun (WGS) entry which is preliminary data.</text>
</comment>
<evidence type="ECO:0000256" key="4">
    <source>
        <dbReference type="ARBA" id="ARBA00022729"/>
    </source>
</evidence>
<keyword evidence="4" id="KW-0732">Signal</keyword>
<name>A0A235BN95_UNCW3</name>
<sequence length="421" mass="47213">MVRKLIYLILVFLLVGCSRGNNGVTEVKFWHVMGGPLGKALNELIDEFNEENPGIHIASVSMGNYQALTQKIMASILAGNPPTIAQVYESWTSSLMRADAIQPIEDFIRGEDGLSDEEISDIFPVFIRDNTWDGRFITIPFNKSVTTYFYNMDMFEDDGIERFPDTWDEFVEVAKRLTKDIDGDGEPDVWGTAFPVSATMFEQILYAKGGQLLSPDEKHPMFQCEEGIEAIEFIHDLIYTHDVAYLTTGYEHQDDFIAGNVAMISGSSVSYSFIREAKPSFRMGLAPPPGDKKKAVFIAGTNVAIFRNSGEKEKEAAWKFLKWFTSSEIQARWAIVTGYLPIRESTLELPDVRKHLQAVPGLKDVWASLDYALIEPRAPGWLVGRRLLSDIGIEPVLRGGMGVKESFARCAKEIERALALE</sequence>
<dbReference type="SUPFAM" id="SSF53850">
    <property type="entry name" value="Periplasmic binding protein-like II"/>
    <property type="match status" value="1"/>
</dbReference>
<dbReference type="GO" id="GO:0030313">
    <property type="term" value="C:cell envelope"/>
    <property type="evidence" value="ECO:0007669"/>
    <property type="project" value="UniProtKB-SubCell"/>
</dbReference>
<dbReference type="PROSITE" id="PS51257">
    <property type="entry name" value="PROKAR_LIPOPROTEIN"/>
    <property type="match status" value="1"/>
</dbReference>
<dbReference type="EMBL" id="NOZQ01000229">
    <property type="protein sequence ID" value="OYD13656.1"/>
    <property type="molecule type" value="Genomic_DNA"/>
</dbReference>